<evidence type="ECO:0000313" key="2">
    <source>
        <dbReference type="EMBL" id="KAJ8905706.1"/>
    </source>
</evidence>
<keyword evidence="3" id="KW-1185">Reference proteome</keyword>
<feature type="compositionally biased region" description="Low complexity" evidence="1">
    <location>
        <begin position="109"/>
        <end position="122"/>
    </location>
</feature>
<feature type="compositionally biased region" description="Basic and acidic residues" evidence="1">
    <location>
        <begin position="230"/>
        <end position="241"/>
    </location>
</feature>
<gene>
    <name evidence="2" type="ORF">NDN08_002211</name>
</gene>
<feature type="compositionally biased region" description="Low complexity" evidence="1">
    <location>
        <begin position="402"/>
        <end position="417"/>
    </location>
</feature>
<dbReference type="Proteomes" id="UP001157974">
    <property type="component" value="Unassembled WGS sequence"/>
</dbReference>
<reference evidence="2 3" key="1">
    <citation type="journal article" date="2023" name="Nat. Commun.">
        <title>Origin of minicircular mitochondrial genomes in red algae.</title>
        <authorList>
            <person name="Lee Y."/>
            <person name="Cho C.H."/>
            <person name="Lee Y.M."/>
            <person name="Park S.I."/>
            <person name="Yang J.H."/>
            <person name="West J.A."/>
            <person name="Bhattacharya D."/>
            <person name="Yoon H.S."/>
        </authorList>
    </citation>
    <scope>NUCLEOTIDE SEQUENCE [LARGE SCALE GENOMIC DNA]</scope>
    <source>
        <strain evidence="2 3">CCMP1338</strain>
        <tissue evidence="2">Whole cell</tissue>
    </source>
</reference>
<comment type="caution">
    <text evidence="2">The sequence shown here is derived from an EMBL/GenBank/DDBJ whole genome shotgun (WGS) entry which is preliminary data.</text>
</comment>
<feature type="compositionally biased region" description="Basic and acidic residues" evidence="1">
    <location>
        <begin position="426"/>
        <end position="435"/>
    </location>
</feature>
<dbReference type="EMBL" id="JAMWBK010000004">
    <property type="protein sequence ID" value="KAJ8905706.1"/>
    <property type="molecule type" value="Genomic_DNA"/>
</dbReference>
<sequence length="435" mass="45654">MSVGNPGTDSGEDLESQGIEERRKRMEIASNRISAPGPPGLKDDDIPLVVEVGHWSSGSQSKYCHGGVSDAGLGVPSQFPWRGFNHRIDEQPQLKPPAALTLSTPRFLSPRSSLAGSSPSTPRALAAMPPNAGSLLNPLRDPPIELISRSSTSFEPPGRFTSWSPRAAKEDFSVSRVRGDVLPGLPSAAGQSVRGSPSLEPPQKTHVDLSPNPLLRLDLRRGAFRAPRKRIGDFDSDREARPPVAAPAAPGSSLPVPSTTRTRRSRAQSVQGPNRPLLGEGSSSTKTPEPKIPRYRRPNLPVVMGRTKRAATTAGNPEVDPGKLKPPCEAISAKPEASLGESAASAVGPVPPIALGQTLPGQPLGDVSGRTVSDISPRERSRTFPNEKLPSLVGGLIPNAPSPGGSSGALPSVSALSRSPAPPGPVDRDQQPEPR</sequence>
<name>A0AAV8UT25_9RHOD</name>
<evidence type="ECO:0000313" key="3">
    <source>
        <dbReference type="Proteomes" id="UP001157974"/>
    </source>
</evidence>
<accession>A0AAV8UT25</accession>
<dbReference type="AlphaFoldDB" id="A0AAV8UT25"/>
<proteinExistence type="predicted"/>
<feature type="region of interest" description="Disordered" evidence="1">
    <location>
        <begin position="351"/>
        <end position="435"/>
    </location>
</feature>
<feature type="region of interest" description="Disordered" evidence="1">
    <location>
        <begin position="1"/>
        <end position="45"/>
    </location>
</feature>
<feature type="compositionally biased region" description="Basic and acidic residues" evidence="1">
    <location>
        <begin position="167"/>
        <end position="179"/>
    </location>
</feature>
<feature type="region of interest" description="Disordered" evidence="1">
    <location>
        <begin position="103"/>
        <end position="329"/>
    </location>
</feature>
<organism evidence="2 3">
    <name type="scientific">Rhodosorus marinus</name>
    <dbReference type="NCBI Taxonomy" id="101924"/>
    <lineage>
        <taxon>Eukaryota</taxon>
        <taxon>Rhodophyta</taxon>
        <taxon>Stylonematophyceae</taxon>
        <taxon>Stylonematales</taxon>
        <taxon>Stylonemataceae</taxon>
        <taxon>Rhodosorus</taxon>
    </lineage>
</organism>
<feature type="compositionally biased region" description="Low complexity" evidence="1">
    <location>
        <begin position="242"/>
        <end position="260"/>
    </location>
</feature>
<protein>
    <submittedName>
        <fullName evidence="2">Uncharacterized protein</fullName>
    </submittedName>
</protein>
<evidence type="ECO:0000256" key="1">
    <source>
        <dbReference type="SAM" id="MobiDB-lite"/>
    </source>
</evidence>